<proteinExistence type="predicted"/>
<accession>A0A395RXF7</accession>
<protein>
    <submittedName>
        <fullName evidence="2">Uncharacterized protein</fullName>
    </submittedName>
</protein>
<gene>
    <name evidence="2" type="ORF">FSPOR_7888</name>
</gene>
<feature type="compositionally biased region" description="Acidic residues" evidence="1">
    <location>
        <begin position="118"/>
        <end position="130"/>
    </location>
</feature>
<organism evidence="2 3">
    <name type="scientific">Fusarium sporotrichioides</name>
    <dbReference type="NCBI Taxonomy" id="5514"/>
    <lineage>
        <taxon>Eukaryota</taxon>
        <taxon>Fungi</taxon>
        <taxon>Dikarya</taxon>
        <taxon>Ascomycota</taxon>
        <taxon>Pezizomycotina</taxon>
        <taxon>Sordariomycetes</taxon>
        <taxon>Hypocreomycetidae</taxon>
        <taxon>Hypocreales</taxon>
        <taxon>Nectriaceae</taxon>
        <taxon>Fusarium</taxon>
    </lineage>
</organism>
<sequence>MCLYARVVFICAHERWGLCIKKCQTAEDFQAKKVDQDCLVKSPHVPTSRKLQRKCSSCIVMEDKFGQAKKSIEDVRQALKRIGEEKRKKKVEQEREKEGIKARPAVDVDCGTELEVISEEDEEIGEESEMGDGSSWASGSCA</sequence>
<dbReference type="Proteomes" id="UP000266152">
    <property type="component" value="Unassembled WGS sequence"/>
</dbReference>
<evidence type="ECO:0000313" key="3">
    <source>
        <dbReference type="Proteomes" id="UP000266152"/>
    </source>
</evidence>
<name>A0A395RXF7_FUSSP</name>
<evidence type="ECO:0000313" key="2">
    <source>
        <dbReference type="EMBL" id="RGP64522.1"/>
    </source>
</evidence>
<keyword evidence="3" id="KW-1185">Reference proteome</keyword>
<dbReference type="EMBL" id="PXOF01000115">
    <property type="protein sequence ID" value="RGP64522.1"/>
    <property type="molecule type" value="Genomic_DNA"/>
</dbReference>
<feature type="region of interest" description="Disordered" evidence="1">
    <location>
        <begin position="118"/>
        <end position="142"/>
    </location>
</feature>
<dbReference type="AlphaFoldDB" id="A0A395RXF7"/>
<reference evidence="2 3" key="1">
    <citation type="journal article" date="2018" name="PLoS Pathog.">
        <title>Evolution of structural diversity of trichothecenes, a family of toxins produced by plant pathogenic and entomopathogenic fungi.</title>
        <authorList>
            <person name="Proctor R.H."/>
            <person name="McCormick S.P."/>
            <person name="Kim H.S."/>
            <person name="Cardoza R.E."/>
            <person name="Stanley A.M."/>
            <person name="Lindo L."/>
            <person name="Kelly A."/>
            <person name="Brown D.W."/>
            <person name="Lee T."/>
            <person name="Vaughan M.M."/>
            <person name="Alexander N.J."/>
            <person name="Busman M."/>
            <person name="Gutierrez S."/>
        </authorList>
    </citation>
    <scope>NUCLEOTIDE SEQUENCE [LARGE SCALE GENOMIC DNA]</scope>
    <source>
        <strain evidence="2 3">NRRL 3299</strain>
    </source>
</reference>
<evidence type="ECO:0000256" key="1">
    <source>
        <dbReference type="SAM" id="MobiDB-lite"/>
    </source>
</evidence>
<comment type="caution">
    <text evidence="2">The sequence shown here is derived from an EMBL/GenBank/DDBJ whole genome shotgun (WGS) entry which is preliminary data.</text>
</comment>